<dbReference type="VEuPathDB" id="VectorBase:BGLAX_027135"/>
<dbReference type="GO" id="GO:0072665">
    <property type="term" value="P:protein localization to vacuole"/>
    <property type="evidence" value="ECO:0007669"/>
    <property type="project" value="TreeGrafter"/>
</dbReference>
<evidence type="ECO:0000256" key="6">
    <source>
        <dbReference type="ARBA" id="ARBA00022989"/>
    </source>
</evidence>
<reference evidence="12" key="1">
    <citation type="submission" date="2020-05" db="UniProtKB">
        <authorList>
            <consortium name="EnsemblMetazoa"/>
        </authorList>
    </citation>
    <scope>IDENTIFICATION</scope>
    <source>
        <strain evidence="12">BB02</strain>
    </source>
</reference>
<feature type="transmembrane region" description="Helical" evidence="11">
    <location>
        <begin position="487"/>
        <end position="508"/>
    </location>
</feature>
<dbReference type="RefSeq" id="XP_013083911.2">
    <property type="nucleotide sequence ID" value="XM_013228457.2"/>
</dbReference>
<evidence type="ECO:0000313" key="12">
    <source>
        <dbReference type="EnsemblMetazoa" id="BGLB037061-PA"/>
    </source>
</evidence>
<protein>
    <recommendedName>
        <fullName evidence="14">Lysosomal cobalamin transporter</fullName>
    </recommendedName>
</protein>
<feature type="transmembrane region" description="Helical" evidence="11">
    <location>
        <begin position="189"/>
        <end position="216"/>
    </location>
</feature>
<keyword evidence="5 11" id="KW-0812">Transmembrane</keyword>
<evidence type="ECO:0000256" key="5">
    <source>
        <dbReference type="ARBA" id="ARBA00022692"/>
    </source>
</evidence>
<feature type="transmembrane region" description="Helical" evidence="11">
    <location>
        <begin position="42"/>
        <end position="71"/>
    </location>
</feature>
<organism evidence="12 13">
    <name type="scientific">Biomphalaria glabrata</name>
    <name type="common">Bloodfluke planorb</name>
    <name type="synonym">Freshwater snail</name>
    <dbReference type="NCBI Taxonomy" id="6526"/>
    <lineage>
        <taxon>Eukaryota</taxon>
        <taxon>Metazoa</taxon>
        <taxon>Spiralia</taxon>
        <taxon>Lophotrochozoa</taxon>
        <taxon>Mollusca</taxon>
        <taxon>Gastropoda</taxon>
        <taxon>Heterobranchia</taxon>
        <taxon>Euthyneura</taxon>
        <taxon>Panpulmonata</taxon>
        <taxon>Hygrophila</taxon>
        <taxon>Lymnaeoidea</taxon>
        <taxon>Planorbidae</taxon>
        <taxon>Biomphalaria</taxon>
    </lineage>
</organism>
<comment type="similarity">
    <text evidence="2">Belongs to the LIMR family. LMBRD1 subfamily.</text>
</comment>
<feature type="region of interest" description="Disordered" evidence="10">
    <location>
        <begin position="239"/>
        <end position="259"/>
    </location>
</feature>
<dbReference type="GO" id="GO:0031419">
    <property type="term" value="F:cobalamin binding"/>
    <property type="evidence" value="ECO:0007669"/>
    <property type="project" value="UniProtKB-KW"/>
</dbReference>
<dbReference type="AlphaFoldDB" id="A0A2C9M0R8"/>
<keyword evidence="6 11" id="KW-1133">Transmembrane helix</keyword>
<dbReference type="InterPro" id="IPR050854">
    <property type="entry name" value="LMBD1_LysCbl_Transport"/>
</dbReference>
<keyword evidence="9" id="KW-0170">Cobalt</keyword>
<dbReference type="VEuPathDB" id="VectorBase:BGLB037061"/>
<evidence type="ECO:0000256" key="3">
    <source>
        <dbReference type="ARBA" id="ARBA00022448"/>
    </source>
</evidence>
<evidence type="ECO:0000256" key="2">
    <source>
        <dbReference type="ARBA" id="ARBA00009901"/>
    </source>
</evidence>
<dbReference type="PANTHER" id="PTHR16130:SF2">
    <property type="entry name" value="LYSOSOMAL COBALAMIN TRANSPORT ESCORT PROTEIN LMBD1"/>
    <property type="match status" value="1"/>
</dbReference>
<evidence type="ECO:0000256" key="11">
    <source>
        <dbReference type="SAM" id="Phobius"/>
    </source>
</evidence>
<dbReference type="EnsemblMetazoa" id="BGLB037061-RA">
    <property type="protein sequence ID" value="BGLB037061-PA"/>
    <property type="gene ID" value="BGLB037061"/>
</dbReference>
<feature type="transmembrane region" description="Helical" evidence="11">
    <location>
        <begin position="364"/>
        <end position="386"/>
    </location>
</feature>
<evidence type="ECO:0000256" key="7">
    <source>
        <dbReference type="ARBA" id="ARBA00023136"/>
    </source>
</evidence>
<comment type="subcellular location">
    <subcellularLocation>
        <location evidence="1">Lysosome membrane</location>
        <topology evidence="1">Multi-pass membrane protein</topology>
    </subcellularLocation>
</comment>
<evidence type="ECO:0000256" key="9">
    <source>
        <dbReference type="ARBA" id="ARBA00023285"/>
    </source>
</evidence>
<evidence type="ECO:0000256" key="4">
    <source>
        <dbReference type="ARBA" id="ARBA00022628"/>
    </source>
</evidence>
<gene>
    <name evidence="12" type="primary">106068944</name>
</gene>
<evidence type="ECO:0000256" key="1">
    <source>
        <dbReference type="ARBA" id="ARBA00004155"/>
    </source>
</evidence>
<feature type="transmembrane region" description="Helical" evidence="11">
    <location>
        <begin position="97"/>
        <end position="120"/>
    </location>
</feature>
<evidence type="ECO:0000256" key="8">
    <source>
        <dbReference type="ARBA" id="ARBA00023228"/>
    </source>
</evidence>
<keyword evidence="4" id="KW-0846">Cobalamin</keyword>
<keyword evidence="8" id="KW-0458">Lysosome</keyword>
<sequence length="534" mass="61331">MAIPGVVIAAGWIPFIVVIVLTILFSGFYIRYFMHKYDSEISVTLSAIFALTVTLLTSAIVPVDIFLVSYMKDSNGNFKEWANSSSVRNETEDAVLITYYVLYGIVAFCLFLFLPFMYFFYEEKDDNATFKSRCCTALKYSIVCILIAATFLLIGAFVPTKSYPNSNSTEWKKIEALFKDIASTGIEDALSFVISIFSLIGMFGIVSYTAYGISALPMDLIKGRRSIKKELSETVAEKEDKRNQRQALRDKYSRQSTLSRRAARLDENLSEQERLMSRRQRHLQLSEKSWLRKCMLLLRPFEIIFGIIFFLLALLVFVSLLLTNIDKAMHSMGYLSGYALPERHLPNPIDIVLVYSQKVFPLDYILMVGIIAYFVLCTMTGIRYIGIWFLWIKMYKIRPHRTNPQGMLMFCMILMFIVLAINIVLYELTPQYSSFGSEHYVNSTGNSTVSLEVKQCTTEVSEDHCVVTRMTLLLVRFFYKMWVFGAAYYWLTWLFLGTLLIGFLVVAIKRRRSAISGEVEEDDFEESDDELIQG</sequence>
<dbReference type="GO" id="GO:0005765">
    <property type="term" value="C:lysosomal membrane"/>
    <property type="evidence" value="ECO:0007669"/>
    <property type="project" value="UniProtKB-SubCell"/>
</dbReference>
<proteinExistence type="inferred from homology"/>
<feature type="transmembrane region" description="Helical" evidence="11">
    <location>
        <begin position="407"/>
        <end position="426"/>
    </location>
</feature>
<dbReference type="InterPro" id="IPR006876">
    <property type="entry name" value="LMBR1-like_membr_prot"/>
</dbReference>
<dbReference type="Pfam" id="PF04791">
    <property type="entry name" value="LMBR1"/>
    <property type="match status" value="1"/>
</dbReference>
<feature type="transmembrane region" description="Helical" evidence="11">
    <location>
        <begin position="6"/>
        <end position="30"/>
    </location>
</feature>
<name>A0A2C9M0R8_BIOGL</name>
<evidence type="ECO:0000313" key="13">
    <source>
        <dbReference type="Proteomes" id="UP000076420"/>
    </source>
</evidence>
<dbReference type="PANTHER" id="PTHR16130">
    <property type="entry name" value="LYSOSOMAL COBALAMIN TRANSPORTER-RELATED"/>
    <property type="match status" value="1"/>
</dbReference>
<dbReference type="KEGG" id="bgt:106068944"/>
<keyword evidence="3" id="KW-0813">Transport</keyword>
<dbReference type="STRING" id="6526.A0A2C9M0R8"/>
<accession>A0A2C9M0R8</accession>
<feature type="transmembrane region" description="Helical" evidence="11">
    <location>
        <begin position="140"/>
        <end position="158"/>
    </location>
</feature>
<dbReference type="OrthoDB" id="73273at2759"/>
<feature type="transmembrane region" description="Helical" evidence="11">
    <location>
        <begin position="301"/>
        <end position="322"/>
    </location>
</feature>
<keyword evidence="7 11" id="KW-0472">Membrane</keyword>
<evidence type="ECO:0008006" key="14">
    <source>
        <dbReference type="Google" id="ProtNLM"/>
    </source>
</evidence>
<feature type="compositionally biased region" description="Basic and acidic residues" evidence="10">
    <location>
        <begin position="239"/>
        <end position="253"/>
    </location>
</feature>
<dbReference type="Proteomes" id="UP000076420">
    <property type="component" value="Unassembled WGS sequence"/>
</dbReference>
<evidence type="ECO:0000256" key="10">
    <source>
        <dbReference type="SAM" id="MobiDB-lite"/>
    </source>
</evidence>